<reference evidence="1" key="1">
    <citation type="submission" date="2020-03" db="EMBL/GenBank/DDBJ databases">
        <authorList>
            <person name="Weist P."/>
        </authorList>
    </citation>
    <scope>NUCLEOTIDE SEQUENCE</scope>
</reference>
<gene>
    <name evidence="1" type="ORF">PLEPLA_LOCUS9109</name>
</gene>
<dbReference type="Proteomes" id="UP001153269">
    <property type="component" value="Unassembled WGS sequence"/>
</dbReference>
<comment type="caution">
    <text evidence="1">The sequence shown here is derived from an EMBL/GenBank/DDBJ whole genome shotgun (WGS) entry which is preliminary data.</text>
</comment>
<evidence type="ECO:0000313" key="2">
    <source>
        <dbReference type="Proteomes" id="UP001153269"/>
    </source>
</evidence>
<keyword evidence="2" id="KW-1185">Reference proteome</keyword>
<accession>A0A9N7TZ09</accession>
<sequence length="80" mass="8986">MTVNGVKTRLKITPHFHLSVNAASRADSRDSHVELMSFPWPVEEPLLQNSPRRFIGSSVQAYISIYKADTDTGPCELKDK</sequence>
<organism evidence="1 2">
    <name type="scientific">Pleuronectes platessa</name>
    <name type="common">European plaice</name>
    <dbReference type="NCBI Taxonomy" id="8262"/>
    <lineage>
        <taxon>Eukaryota</taxon>
        <taxon>Metazoa</taxon>
        <taxon>Chordata</taxon>
        <taxon>Craniata</taxon>
        <taxon>Vertebrata</taxon>
        <taxon>Euteleostomi</taxon>
        <taxon>Actinopterygii</taxon>
        <taxon>Neopterygii</taxon>
        <taxon>Teleostei</taxon>
        <taxon>Neoteleostei</taxon>
        <taxon>Acanthomorphata</taxon>
        <taxon>Carangaria</taxon>
        <taxon>Pleuronectiformes</taxon>
        <taxon>Pleuronectoidei</taxon>
        <taxon>Pleuronectidae</taxon>
        <taxon>Pleuronectes</taxon>
    </lineage>
</organism>
<evidence type="ECO:0000313" key="1">
    <source>
        <dbReference type="EMBL" id="CAB1421227.1"/>
    </source>
</evidence>
<dbReference type="AlphaFoldDB" id="A0A9N7TZ09"/>
<proteinExistence type="predicted"/>
<dbReference type="EMBL" id="CADEAL010000513">
    <property type="protein sequence ID" value="CAB1421227.1"/>
    <property type="molecule type" value="Genomic_DNA"/>
</dbReference>
<name>A0A9N7TZ09_PLEPL</name>
<protein>
    <submittedName>
        <fullName evidence="1">Uncharacterized protein</fullName>
    </submittedName>
</protein>